<feature type="compositionally biased region" description="Low complexity" evidence="1">
    <location>
        <begin position="278"/>
        <end position="287"/>
    </location>
</feature>
<proteinExistence type="predicted"/>
<keyword evidence="2" id="KW-1133">Transmembrane helix</keyword>
<name>R0LG08_ANAPL</name>
<keyword evidence="2" id="KW-0812">Transmembrane</keyword>
<dbReference type="EMBL" id="KB742775">
    <property type="protein sequence ID" value="EOB04589.1"/>
    <property type="molecule type" value="Genomic_DNA"/>
</dbReference>
<dbReference type="AlphaFoldDB" id="R0LG08"/>
<protein>
    <submittedName>
        <fullName evidence="3">Uncharacterized protein</fullName>
    </submittedName>
</protein>
<keyword evidence="2" id="KW-0472">Membrane</keyword>
<evidence type="ECO:0000313" key="3">
    <source>
        <dbReference type="EMBL" id="EOB04589.1"/>
    </source>
</evidence>
<sequence>MAILSQTAAPCEEHCKYNMHVRPSATYVMTVPGKQNVCGSHLLSLFCTSVFILFFVFACQMLQVVIRTAVCFGVQNWHLCFLLQPRTRSPLKKELTFEVRAALTGKGLLFGSCFGQTCCCSSNVHIACAVPQKTSQIEVCTIGPGEMESSSWPEGYTRNMLCACTDMKKLGGDEGASANQGCLFGVKCTSRALPNEKASTLHFQSLSDLSPSSQVMEISFSTANFFQVECLQTIKVNFSQSSVDRIKTRTLNDLEFTVRKFHLAAAAGGREPGAYGASSPSAERSSSGLQTRRCRPYSRAGTAAWPLDYPDRPAAKTNILRREESTKRCSARDGTMWE</sequence>
<feature type="transmembrane region" description="Helical" evidence="2">
    <location>
        <begin position="42"/>
        <end position="66"/>
    </location>
</feature>
<gene>
    <name evidence="3" type="ORF">Anapl_12338</name>
</gene>
<evidence type="ECO:0000256" key="1">
    <source>
        <dbReference type="SAM" id="MobiDB-lite"/>
    </source>
</evidence>
<feature type="region of interest" description="Disordered" evidence="1">
    <location>
        <begin position="270"/>
        <end position="295"/>
    </location>
</feature>
<accession>R0LG08</accession>
<evidence type="ECO:0000256" key="2">
    <source>
        <dbReference type="SAM" id="Phobius"/>
    </source>
</evidence>
<dbReference type="Proteomes" id="UP000296049">
    <property type="component" value="Unassembled WGS sequence"/>
</dbReference>
<keyword evidence="4" id="KW-1185">Reference proteome</keyword>
<reference evidence="4" key="1">
    <citation type="journal article" date="2013" name="Nat. Genet.">
        <title>The duck genome and transcriptome provide insight into an avian influenza virus reservoir species.</title>
        <authorList>
            <person name="Huang Y."/>
            <person name="Li Y."/>
            <person name="Burt D.W."/>
            <person name="Chen H."/>
            <person name="Zhang Y."/>
            <person name="Qian W."/>
            <person name="Kim H."/>
            <person name="Gan S."/>
            <person name="Zhao Y."/>
            <person name="Li J."/>
            <person name="Yi K."/>
            <person name="Feng H."/>
            <person name="Zhu P."/>
            <person name="Li B."/>
            <person name="Liu Q."/>
            <person name="Fairley S."/>
            <person name="Magor K.E."/>
            <person name="Du Z."/>
            <person name="Hu X."/>
            <person name="Goodman L."/>
            <person name="Tafer H."/>
            <person name="Vignal A."/>
            <person name="Lee T."/>
            <person name="Kim K.W."/>
            <person name="Sheng Z."/>
            <person name="An Y."/>
            <person name="Searle S."/>
            <person name="Herrero J."/>
            <person name="Groenen M.A."/>
            <person name="Crooijmans R.P."/>
            <person name="Faraut T."/>
            <person name="Cai Q."/>
            <person name="Webster R.G."/>
            <person name="Aldridge J.R."/>
            <person name="Warren W.C."/>
            <person name="Bartschat S."/>
            <person name="Kehr S."/>
            <person name="Marz M."/>
            <person name="Stadler P.F."/>
            <person name="Smith J."/>
            <person name="Kraus R.H."/>
            <person name="Zhao Y."/>
            <person name="Ren L."/>
            <person name="Fei J."/>
            <person name="Morisson M."/>
            <person name="Kaiser P."/>
            <person name="Griffin D.K."/>
            <person name="Rao M."/>
            <person name="Pitel F."/>
            <person name="Wang J."/>
            <person name="Li N."/>
        </authorList>
    </citation>
    <scope>NUCLEOTIDE SEQUENCE [LARGE SCALE GENOMIC DNA]</scope>
</reference>
<organism evidence="3 4">
    <name type="scientific">Anas platyrhynchos</name>
    <name type="common">Mallard</name>
    <name type="synonym">Anas boschas</name>
    <dbReference type="NCBI Taxonomy" id="8839"/>
    <lineage>
        <taxon>Eukaryota</taxon>
        <taxon>Metazoa</taxon>
        <taxon>Chordata</taxon>
        <taxon>Craniata</taxon>
        <taxon>Vertebrata</taxon>
        <taxon>Euteleostomi</taxon>
        <taxon>Archelosauria</taxon>
        <taxon>Archosauria</taxon>
        <taxon>Dinosauria</taxon>
        <taxon>Saurischia</taxon>
        <taxon>Theropoda</taxon>
        <taxon>Coelurosauria</taxon>
        <taxon>Aves</taxon>
        <taxon>Neognathae</taxon>
        <taxon>Galloanserae</taxon>
        <taxon>Anseriformes</taxon>
        <taxon>Anatidae</taxon>
        <taxon>Anatinae</taxon>
        <taxon>Anas</taxon>
    </lineage>
</organism>
<evidence type="ECO:0000313" key="4">
    <source>
        <dbReference type="Proteomes" id="UP000296049"/>
    </source>
</evidence>